<accession>X6NR72</accession>
<dbReference type="OrthoDB" id="10252171at2759"/>
<evidence type="ECO:0000313" key="2">
    <source>
        <dbReference type="EMBL" id="ETO28229.1"/>
    </source>
</evidence>
<dbReference type="GO" id="GO:0005524">
    <property type="term" value="F:ATP binding"/>
    <property type="evidence" value="ECO:0007669"/>
    <property type="project" value="InterPro"/>
</dbReference>
<dbReference type="GO" id="GO:0004674">
    <property type="term" value="F:protein serine/threonine kinase activity"/>
    <property type="evidence" value="ECO:0007669"/>
    <property type="project" value="TreeGrafter"/>
</dbReference>
<comment type="caution">
    <text evidence="2">The sequence shown here is derived from an EMBL/GenBank/DDBJ whole genome shotgun (WGS) entry which is preliminary data.</text>
</comment>
<dbReference type="InterPro" id="IPR011009">
    <property type="entry name" value="Kinase-like_dom_sf"/>
</dbReference>
<dbReference type="PROSITE" id="PS50011">
    <property type="entry name" value="PROTEIN_KINASE_DOM"/>
    <property type="match status" value="1"/>
</dbReference>
<evidence type="ECO:0000259" key="1">
    <source>
        <dbReference type="PROSITE" id="PS50011"/>
    </source>
</evidence>
<sequence length="211" mass="24097">MGKKLHLKTIKSVIRQLLRALVKLHKVGIVHRDMKPENVVVMGNEKPKGAGKKSKRDRKKKVKVIDFGSGLCLSNDKALNECVDSQWVGTLNYMAPEKFAPHPLWQMFSADVWSIGVICYEMFFQMRLFPVRASSCFLKGRITTGTWTFPSDCRHVSSVAKHFIQSLLAINPNRRCTAYHALAHPFLSKRFYSTCFEWQSQCSTYAPNSLQ</sequence>
<dbReference type="AlphaFoldDB" id="X6NR72"/>
<reference evidence="2 3" key="1">
    <citation type="journal article" date="2013" name="Curr. Biol.">
        <title>The Genome of the Foraminiferan Reticulomyxa filosa.</title>
        <authorList>
            <person name="Glockner G."/>
            <person name="Hulsmann N."/>
            <person name="Schleicher M."/>
            <person name="Noegel A.A."/>
            <person name="Eichinger L."/>
            <person name="Gallinger C."/>
            <person name="Pawlowski J."/>
            <person name="Sierra R."/>
            <person name="Euteneuer U."/>
            <person name="Pillet L."/>
            <person name="Moustafa A."/>
            <person name="Platzer M."/>
            <person name="Groth M."/>
            <person name="Szafranski K."/>
            <person name="Schliwa M."/>
        </authorList>
    </citation>
    <scope>NUCLEOTIDE SEQUENCE [LARGE SCALE GENOMIC DNA]</scope>
</reference>
<gene>
    <name evidence="2" type="ORF">RFI_08904</name>
</gene>
<dbReference type="GO" id="GO:0005634">
    <property type="term" value="C:nucleus"/>
    <property type="evidence" value="ECO:0007669"/>
    <property type="project" value="TreeGrafter"/>
</dbReference>
<dbReference type="SUPFAM" id="SSF56112">
    <property type="entry name" value="Protein kinase-like (PK-like)"/>
    <property type="match status" value="1"/>
</dbReference>
<keyword evidence="3" id="KW-1185">Reference proteome</keyword>
<dbReference type="EMBL" id="ASPP01006791">
    <property type="protein sequence ID" value="ETO28229.1"/>
    <property type="molecule type" value="Genomic_DNA"/>
</dbReference>
<proteinExistence type="predicted"/>
<protein>
    <recommendedName>
        <fullName evidence="1">Protein kinase domain-containing protein</fullName>
    </recommendedName>
</protein>
<dbReference type="PROSITE" id="PS00108">
    <property type="entry name" value="PROTEIN_KINASE_ST"/>
    <property type="match status" value="1"/>
</dbReference>
<dbReference type="PANTHER" id="PTHR44167">
    <property type="entry name" value="OVARIAN-SPECIFIC SERINE/THREONINE-PROTEIN KINASE LOK-RELATED"/>
    <property type="match status" value="1"/>
</dbReference>
<organism evidence="2 3">
    <name type="scientific">Reticulomyxa filosa</name>
    <dbReference type="NCBI Taxonomy" id="46433"/>
    <lineage>
        <taxon>Eukaryota</taxon>
        <taxon>Sar</taxon>
        <taxon>Rhizaria</taxon>
        <taxon>Retaria</taxon>
        <taxon>Foraminifera</taxon>
        <taxon>Monothalamids</taxon>
        <taxon>Reticulomyxidae</taxon>
        <taxon>Reticulomyxa</taxon>
    </lineage>
</organism>
<dbReference type="Gene3D" id="1.10.510.10">
    <property type="entry name" value="Transferase(Phosphotransferase) domain 1"/>
    <property type="match status" value="1"/>
</dbReference>
<dbReference type="SMART" id="SM00220">
    <property type="entry name" value="S_TKc"/>
    <property type="match status" value="1"/>
</dbReference>
<dbReference type="PANTHER" id="PTHR44167:SF24">
    <property type="entry name" value="SERINE_THREONINE-PROTEIN KINASE CHK2"/>
    <property type="match status" value="1"/>
</dbReference>
<dbReference type="InterPro" id="IPR000719">
    <property type="entry name" value="Prot_kinase_dom"/>
</dbReference>
<dbReference type="GO" id="GO:0044773">
    <property type="term" value="P:mitotic DNA damage checkpoint signaling"/>
    <property type="evidence" value="ECO:0007669"/>
    <property type="project" value="TreeGrafter"/>
</dbReference>
<feature type="domain" description="Protein kinase" evidence="1">
    <location>
        <begin position="1"/>
        <end position="187"/>
    </location>
</feature>
<dbReference type="Proteomes" id="UP000023152">
    <property type="component" value="Unassembled WGS sequence"/>
</dbReference>
<dbReference type="InterPro" id="IPR008271">
    <property type="entry name" value="Ser/Thr_kinase_AS"/>
</dbReference>
<name>X6NR72_RETFI</name>
<evidence type="ECO:0000313" key="3">
    <source>
        <dbReference type="Proteomes" id="UP000023152"/>
    </source>
</evidence>
<dbReference type="Pfam" id="PF00069">
    <property type="entry name" value="Pkinase"/>
    <property type="match status" value="1"/>
</dbReference>